<dbReference type="FunCoup" id="D6X119">
    <property type="interactions" value="21"/>
</dbReference>
<dbReference type="GO" id="GO:0034702">
    <property type="term" value="C:monoatomic ion channel complex"/>
    <property type="evidence" value="ECO:0007669"/>
    <property type="project" value="UniProtKB-KW"/>
</dbReference>
<dbReference type="OrthoDB" id="447251at2759"/>
<dbReference type="KEGG" id="tca:655892"/>
<dbReference type="Gene3D" id="3.30.450.20">
    <property type="entry name" value="PAS domain"/>
    <property type="match status" value="1"/>
</dbReference>
<dbReference type="OMA" id="EQESDMN"/>
<dbReference type="Gene3D" id="1.10.287.70">
    <property type="match status" value="1"/>
</dbReference>
<evidence type="ECO:0000256" key="5">
    <source>
        <dbReference type="ARBA" id="ARBA00022826"/>
    </source>
</evidence>
<evidence type="ECO:0000256" key="13">
    <source>
        <dbReference type="ARBA" id="ARBA00034430"/>
    </source>
</evidence>
<reference evidence="18 19" key="1">
    <citation type="journal article" date="2008" name="Nature">
        <title>The genome of the model beetle and pest Tribolium castaneum.</title>
        <authorList>
            <consortium name="Tribolium Genome Sequencing Consortium"/>
            <person name="Richards S."/>
            <person name="Gibbs R.A."/>
            <person name="Weinstock G.M."/>
            <person name="Brown S.J."/>
            <person name="Denell R."/>
            <person name="Beeman R.W."/>
            <person name="Gibbs R."/>
            <person name="Beeman R.W."/>
            <person name="Brown S.J."/>
            <person name="Bucher G."/>
            <person name="Friedrich M."/>
            <person name="Grimmelikhuijzen C.J."/>
            <person name="Klingler M."/>
            <person name="Lorenzen M."/>
            <person name="Richards S."/>
            <person name="Roth S."/>
            <person name="Schroder R."/>
            <person name="Tautz D."/>
            <person name="Zdobnov E.M."/>
            <person name="Muzny D."/>
            <person name="Gibbs R.A."/>
            <person name="Weinstock G.M."/>
            <person name="Attaway T."/>
            <person name="Bell S."/>
            <person name="Buhay C.J."/>
            <person name="Chandrabose M.N."/>
            <person name="Chavez D."/>
            <person name="Clerk-Blankenburg K.P."/>
            <person name="Cree A."/>
            <person name="Dao M."/>
            <person name="Davis C."/>
            <person name="Chacko J."/>
            <person name="Dinh H."/>
            <person name="Dugan-Rocha S."/>
            <person name="Fowler G."/>
            <person name="Garner T.T."/>
            <person name="Garnes J."/>
            <person name="Gnirke A."/>
            <person name="Hawes A."/>
            <person name="Hernandez J."/>
            <person name="Hines S."/>
            <person name="Holder M."/>
            <person name="Hume J."/>
            <person name="Jhangiani S.N."/>
            <person name="Joshi V."/>
            <person name="Khan Z.M."/>
            <person name="Jackson L."/>
            <person name="Kovar C."/>
            <person name="Kowis A."/>
            <person name="Lee S."/>
            <person name="Lewis L.R."/>
            <person name="Margolis J."/>
            <person name="Morgan M."/>
            <person name="Nazareth L.V."/>
            <person name="Nguyen N."/>
            <person name="Okwuonu G."/>
            <person name="Parker D."/>
            <person name="Richards S."/>
            <person name="Ruiz S.J."/>
            <person name="Santibanez J."/>
            <person name="Savard J."/>
            <person name="Scherer S.E."/>
            <person name="Schneider B."/>
            <person name="Sodergren E."/>
            <person name="Tautz D."/>
            <person name="Vattahil S."/>
            <person name="Villasana D."/>
            <person name="White C.S."/>
            <person name="Wright R."/>
            <person name="Park Y."/>
            <person name="Beeman R.W."/>
            <person name="Lord J."/>
            <person name="Oppert B."/>
            <person name="Lorenzen M."/>
            <person name="Brown S."/>
            <person name="Wang L."/>
            <person name="Savard J."/>
            <person name="Tautz D."/>
            <person name="Richards S."/>
            <person name="Weinstock G."/>
            <person name="Gibbs R.A."/>
            <person name="Liu Y."/>
            <person name="Worley K."/>
            <person name="Weinstock G."/>
            <person name="Elsik C.G."/>
            <person name="Reese J.T."/>
            <person name="Elhaik E."/>
            <person name="Landan G."/>
            <person name="Graur D."/>
            <person name="Arensburger P."/>
            <person name="Atkinson P."/>
            <person name="Beeman R.W."/>
            <person name="Beidler J."/>
            <person name="Brown S.J."/>
            <person name="Demuth J.P."/>
            <person name="Drury D.W."/>
            <person name="Du Y.Z."/>
            <person name="Fujiwara H."/>
            <person name="Lorenzen M."/>
            <person name="Maselli V."/>
            <person name="Osanai M."/>
            <person name="Park Y."/>
            <person name="Robertson H.M."/>
            <person name="Tu Z."/>
            <person name="Wang J.J."/>
            <person name="Wang S."/>
            <person name="Richards S."/>
            <person name="Song H."/>
            <person name="Zhang L."/>
            <person name="Sodergren E."/>
            <person name="Werner D."/>
            <person name="Stanke M."/>
            <person name="Morgenstern B."/>
            <person name="Solovyev V."/>
            <person name="Kosarev P."/>
            <person name="Brown G."/>
            <person name="Chen H.C."/>
            <person name="Ermolaeva O."/>
            <person name="Hlavina W."/>
            <person name="Kapustin Y."/>
            <person name="Kiryutin B."/>
            <person name="Kitts P."/>
            <person name="Maglott D."/>
            <person name="Pruitt K."/>
            <person name="Sapojnikov V."/>
            <person name="Souvorov A."/>
            <person name="Mackey A.J."/>
            <person name="Waterhouse R.M."/>
            <person name="Wyder S."/>
            <person name="Zdobnov E.M."/>
            <person name="Zdobnov E.M."/>
            <person name="Wyder S."/>
            <person name="Kriventseva E.V."/>
            <person name="Kadowaki T."/>
            <person name="Bork P."/>
            <person name="Aranda M."/>
            <person name="Bao R."/>
            <person name="Beermann A."/>
            <person name="Berns N."/>
            <person name="Bolognesi R."/>
            <person name="Bonneton F."/>
            <person name="Bopp D."/>
            <person name="Brown S.J."/>
            <person name="Bucher G."/>
            <person name="Butts T."/>
            <person name="Chaumot A."/>
            <person name="Denell R.E."/>
            <person name="Ferrier D.E."/>
            <person name="Friedrich M."/>
            <person name="Gordon C.M."/>
            <person name="Jindra M."/>
            <person name="Klingler M."/>
            <person name="Lan Q."/>
            <person name="Lattorff H.M."/>
            <person name="Laudet V."/>
            <person name="von Levetsow C."/>
            <person name="Liu Z."/>
            <person name="Lutz R."/>
            <person name="Lynch J.A."/>
            <person name="da Fonseca R.N."/>
            <person name="Posnien N."/>
            <person name="Reuter R."/>
            <person name="Roth S."/>
            <person name="Savard J."/>
            <person name="Schinko J.B."/>
            <person name="Schmitt C."/>
            <person name="Schoppmeier M."/>
            <person name="Schroder R."/>
            <person name="Shippy T.D."/>
            <person name="Simonnet F."/>
            <person name="Marques-Souza H."/>
            <person name="Tautz D."/>
            <person name="Tomoyasu Y."/>
            <person name="Trauner J."/>
            <person name="Van der Zee M."/>
            <person name="Vervoort M."/>
            <person name="Wittkopp N."/>
            <person name="Wimmer E.A."/>
            <person name="Yang X."/>
            <person name="Jones A.K."/>
            <person name="Sattelle D.B."/>
            <person name="Ebert P.R."/>
            <person name="Nelson D."/>
            <person name="Scott J.G."/>
            <person name="Beeman R.W."/>
            <person name="Muthukrishnan S."/>
            <person name="Kramer K.J."/>
            <person name="Arakane Y."/>
            <person name="Beeman R.W."/>
            <person name="Zhu Q."/>
            <person name="Hogenkamp D."/>
            <person name="Dixit R."/>
            <person name="Oppert B."/>
            <person name="Jiang H."/>
            <person name="Zou Z."/>
            <person name="Marshall J."/>
            <person name="Elpidina E."/>
            <person name="Vinokurov K."/>
            <person name="Oppert C."/>
            <person name="Zou Z."/>
            <person name="Evans J."/>
            <person name="Lu Z."/>
            <person name="Zhao P."/>
            <person name="Sumathipala N."/>
            <person name="Altincicek B."/>
            <person name="Vilcinskas A."/>
            <person name="Williams M."/>
            <person name="Hultmark D."/>
            <person name="Hetru C."/>
            <person name="Jiang H."/>
            <person name="Grimmelikhuijzen C.J."/>
            <person name="Hauser F."/>
            <person name="Cazzamali G."/>
            <person name="Williamson M."/>
            <person name="Park Y."/>
            <person name="Li B."/>
            <person name="Tanaka Y."/>
            <person name="Predel R."/>
            <person name="Neupert S."/>
            <person name="Schachtner J."/>
            <person name="Verleyen P."/>
            <person name="Raible F."/>
            <person name="Bork P."/>
            <person name="Friedrich M."/>
            <person name="Walden K.K."/>
            <person name="Robertson H.M."/>
            <person name="Angeli S."/>
            <person name="Foret S."/>
            <person name="Bucher G."/>
            <person name="Schuetz S."/>
            <person name="Maleszka R."/>
            <person name="Wimmer E.A."/>
            <person name="Beeman R.W."/>
            <person name="Lorenzen M."/>
            <person name="Tomoyasu Y."/>
            <person name="Miller S.C."/>
            <person name="Grossmann D."/>
            <person name="Bucher G."/>
        </authorList>
    </citation>
    <scope>NUCLEOTIDE SEQUENCE [LARGE SCALE GENOMIC DNA]</scope>
    <source>
        <strain evidence="18 19">Georgia GA2</strain>
    </source>
</reference>
<dbReference type="InterPro" id="IPR000595">
    <property type="entry name" value="cNMP-bd_dom"/>
</dbReference>
<dbReference type="InParanoid" id="D6X119"/>
<name>D6X119_TRICA</name>
<keyword evidence="9" id="KW-0406">Ion transport</keyword>
<evidence type="ECO:0000259" key="15">
    <source>
        <dbReference type="PROSITE" id="PS50042"/>
    </source>
</evidence>
<dbReference type="InterPro" id="IPR005821">
    <property type="entry name" value="Ion_trans_dom"/>
</dbReference>
<dbReference type="SMART" id="SM00100">
    <property type="entry name" value="cNMP"/>
    <property type="match status" value="1"/>
</dbReference>
<dbReference type="SMART" id="SM00086">
    <property type="entry name" value="PAC"/>
    <property type="match status" value="1"/>
</dbReference>
<evidence type="ECO:0000256" key="10">
    <source>
        <dbReference type="ARBA" id="ARBA00023136"/>
    </source>
</evidence>
<dbReference type="InterPro" id="IPR050818">
    <property type="entry name" value="KCNH_animal-type"/>
</dbReference>
<dbReference type="GO" id="GO:0042391">
    <property type="term" value="P:regulation of membrane potential"/>
    <property type="evidence" value="ECO:0000318"/>
    <property type="project" value="GO_Central"/>
</dbReference>
<evidence type="ECO:0000256" key="12">
    <source>
        <dbReference type="ARBA" id="ARBA00023303"/>
    </source>
</evidence>
<dbReference type="EMBL" id="KQ971367">
    <property type="protein sequence ID" value="EFA09395.2"/>
    <property type="molecule type" value="Genomic_DNA"/>
</dbReference>
<dbReference type="InterPro" id="IPR000700">
    <property type="entry name" value="PAS-assoc_C"/>
</dbReference>
<dbReference type="PANTHER" id="PTHR10217:SF637">
    <property type="entry name" value="EAG-LIKE K[+] CHANNEL, ISOFORM A"/>
    <property type="match status" value="1"/>
</dbReference>
<dbReference type="AlphaFoldDB" id="D6X119"/>
<evidence type="ECO:0000256" key="8">
    <source>
        <dbReference type="ARBA" id="ARBA00022989"/>
    </source>
</evidence>
<feature type="domain" description="PAS" evidence="16">
    <location>
        <begin position="42"/>
        <end position="90"/>
    </location>
</feature>
<proteinExistence type="predicted"/>
<keyword evidence="6" id="KW-0851">Voltage-gated channel</keyword>
<dbReference type="CDD" id="cd00130">
    <property type="entry name" value="PAS"/>
    <property type="match status" value="1"/>
</dbReference>
<dbReference type="GO" id="GO:0005249">
    <property type="term" value="F:voltage-gated potassium channel activity"/>
    <property type="evidence" value="ECO:0000318"/>
    <property type="project" value="GO_Central"/>
</dbReference>
<keyword evidence="2" id="KW-0813">Transport</keyword>
<dbReference type="NCBIfam" id="TIGR00229">
    <property type="entry name" value="sensory_box"/>
    <property type="match status" value="1"/>
</dbReference>
<keyword evidence="11" id="KW-0325">Glycoprotein</keyword>
<evidence type="ECO:0000259" key="16">
    <source>
        <dbReference type="PROSITE" id="PS50112"/>
    </source>
</evidence>
<keyword evidence="8 14" id="KW-1133">Transmembrane helix</keyword>
<dbReference type="SUPFAM" id="SSF55785">
    <property type="entry name" value="PYP-like sensor domain (PAS domain)"/>
    <property type="match status" value="1"/>
</dbReference>
<keyword evidence="5" id="KW-0631">Potassium channel</keyword>
<evidence type="ECO:0000256" key="11">
    <source>
        <dbReference type="ARBA" id="ARBA00023180"/>
    </source>
</evidence>
<dbReference type="InterPro" id="IPR018490">
    <property type="entry name" value="cNMP-bd_dom_sf"/>
</dbReference>
<protein>
    <submittedName>
        <fullName evidence="18">Potassium voltage-gated channel protein eag-like Protein</fullName>
    </submittedName>
</protein>
<sequence>MPARKGLLAPQNTFLDTIATRFDGTHSNFVLGNAQVPSLYPIVYCSDGFCELTGYARAQIMQKGCACKFLYGPETKDEHKAQIDKALESKIELKLEVIFYKKNSTPFWCLLDIVPIKNEKREVVLFLASHKDITNTKMAEMSESELYDSAAVLGARFRSADPCLLADANGNLDPEVPPTNYRRRRSRAVLYQLSGHYKPEKTKSKLKLNNNLLSSTPAPLPEYKTSAIKKSRFIISHYGMFKNGWDWLILMATFYVAVVVPYNASFLNSERPSVIMDVIVEALFFIDILLNFRTTYVNRKGEVVSNWKAISLNYLRTWFIVDMLAALPFDLLYALYGEEKSSPFRPHLIKLTRLLRLARLLQKMDRYSQYSAMILTLLMLSFTLVAHWLACIWYVIAEKEIESELGWIHTLAERLKLPDVANVSKTDAYVTALYFTCTSLTSVGFGNVSANTTSEKIFSICVMLIGALMHAVVFGNVTAIIQRMYSRRSLYQTKWRDLKDFFTLHSIPKELKQRMQDYFQTTWSLNHGIDIHETLKEFPEELRGDVSLHLHREILQLPIFEEASQGCLKLLSLHIRNNFCAPGEYLIHKGDALNYIYYICNGSMEVVQDDMVVAILGKGDLVGSDINLHLQHPSSGPPPDISRIGTPADIIIKSSSDVRALTYCDLKCVHMQGLVDVLRLYPEYQKQFANDIQHDLTFNVREGYEVEQESDANGLPSLTLPSISEDDEILHEERETSSLSLNRSPLHAVKNIPPQTKYSMALPEFQENIVPRNRSRLGGIATNHLAMLRERVERQRSVVLPPQTKTNSLEDVNCLLNSSVENARNSVDSLDNQIATLHQNVTTLSTEVRNAIQTLQEMTISSLYGGSVNYSAHSNPNLHHTGSGIGSLARSTSHPPEIFYWEDSSSPPLTFRPFSVFIDKETQTDDELLQIFVKQNELKFLKMLGLDHQIYLGKTSIRKSYSVPDDKQLNIQNSCCPLRAVTVTDDNDEEKDETCPFLWNQNSNQSQLSGNFQLKHSCHSNI</sequence>
<keyword evidence="7" id="KW-0630">Potassium</keyword>
<dbReference type="PROSITE" id="PS50112">
    <property type="entry name" value="PAS"/>
    <property type="match status" value="1"/>
</dbReference>
<evidence type="ECO:0000256" key="9">
    <source>
        <dbReference type="ARBA" id="ARBA00023065"/>
    </source>
</evidence>
<organism evidence="18 19">
    <name type="scientific">Tribolium castaneum</name>
    <name type="common">Red flour beetle</name>
    <dbReference type="NCBI Taxonomy" id="7070"/>
    <lineage>
        <taxon>Eukaryota</taxon>
        <taxon>Metazoa</taxon>
        <taxon>Ecdysozoa</taxon>
        <taxon>Arthropoda</taxon>
        <taxon>Hexapoda</taxon>
        <taxon>Insecta</taxon>
        <taxon>Pterygota</taxon>
        <taxon>Neoptera</taxon>
        <taxon>Endopterygota</taxon>
        <taxon>Coleoptera</taxon>
        <taxon>Polyphaga</taxon>
        <taxon>Cucujiformia</taxon>
        <taxon>Tenebrionidae</taxon>
        <taxon>Tenebrionidae incertae sedis</taxon>
        <taxon>Tribolium</taxon>
    </lineage>
</organism>
<feature type="domain" description="PAC" evidence="17">
    <location>
        <begin position="93"/>
        <end position="145"/>
    </location>
</feature>
<evidence type="ECO:0000256" key="1">
    <source>
        <dbReference type="ARBA" id="ARBA00004141"/>
    </source>
</evidence>
<dbReference type="PANTHER" id="PTHR10217">
    <property type="entry name" value="VOLTAGE AND LIGAND GATED POTASSIUM CHANNEL"/>
    <property type="match status" value="1"/>
</dbReference>
<evidence type="ECO:0000313" key="19">
    <source>
        <dbReference type="Proteomes" id="UP000007266"/>
    </source>
</evidence>
<dbReference type="Gene3D" id="2.60.120.10">
    <property type="entry name" value="Jelly Rolls"/>
    <property type="match status" value="1"/>
</dbReference>
<dbReference type="SUPFAM" id="SSF51206">
    <property type="entry name" value="cAMP-binding domain-like"/>
    <property type="match status" value="1"/>
</dbReference>
<feature type="domain" description="Cyclic nucleotide-binding" evidence="15">
    <location>
        <begin position="559"/>
        <end position="623"/>
    </location>
</feature>
<dbReference type="PROSITE" id="PS50042">
    <property type="entry name" value="CNMP_BINDING_3"/>
    <property type="match status" value="1"/>
</dbReference>
<dbReference type="InterPro" id="IPR003938">
    <property type="entry name" value="K_chnl_volt-dep_EAG/ELK/ERG"/>
</dbReference>
<dbReference type="FunFam" id="2.60.120.10:FF:000097">
    <property type="entry name" value="Eag-like K[+] channel, isoform B"/>
    <property type="match status" value="1"/>
</dbReference>
<evidence type="ECO:0000256" key="6">
    <source>
        <dbReference type="ARBA" id="ARBA00022882"/>
    </source>
</evidence>
<feature type="transmembrane region" description="Helical" evidence="14">
    <location>
        <begin position="244"/>
        <end position="262"/>
    </location>
</feature>
<dbReference type="Proteomes" id="UP000007266">
    <property type="component" value="Linkage group 9"/>
</dbReference>
<dbReference type="SUPFAM" id="SSF81324">
    <property type="entry name" value="Voltage-gated potassium channels"/>
    <property type="match status" value="1"/>
</dbReference>
<dbReference type="Gene3D" id="1.10.1200.260">
    <property type="match status" value="1"/>
</dbReference>
<dbReference type="CDD" id="cd00038">
    <property type="entry name" value="CAP_ED"/>
    <property type="match status" value="1"/>
</dbReference>
<dbReference type="InterPro" id="IPR001610">
    <property type="entry name" value="PAC"/>
</dbReference>
<gene>
    <name evidence="18" type="primary">AUGUSTUS-3.0.2_04313</name>
    <name evidence="18" type="ORF">TcasGA2_TC004313</name>
</gene>
<keyword evidence="10 14" id="KW-0472">Membrane</keyword>
<evidence type="ECO:0000256" key="4">
    <source>
        <dbReference type="ARBA" id="ARBA00022692"/>
    </source>
</evidence>
<feature type="transmembrane region" description="Helical" evidence="14">
    <location>
        <begin position="457"/>
        <end position="481"/>
    </location>
</feature>
<dbReference type="Pfam" id="PF00520">
    <property type="entry name" value="Ion_trans"/>
    <property type="match status" value="1"/>
</dbReference>
<comment type="catalytic activity">
    <reaction evidence="13">
        <text>K(+)(in) = K(+)(out)</text>
        <dbReference type="Rhea" id="RHEA:29463"/>
        <dbReference type="ChEBI" id="CHEBI:29103"/>
    </reaction>
</comment>
<dbReference type="InterPro" id="IPR003950">
    <property type="entry name" value="K_chnl_volt-dep_ELK"/>
</dbReference>
<dbReference type="InterPro" id="IPR035965">
    <property type="entry name" value="PAS-like_dom_sf"/>
</dbReference>
<evidence type="ECO:0000259" key="17">
    <source>
        <dbReference type="PROSITE" id="PS50113"/>
    </source>
</evidence>
<dbReference type="PRINTS" id="PR01463">
    <property type="entry name" value="EAGCHANLFMLY"/>
</dbReference>
<evidence type="ECO:0000256" key="3">
    <source>
        <dbReference type="ARBA" id="ARBA00022538"/>
    </source>
</evidence>
<evidence type="ECO:0000256" key="14">
    <source>
        <dbReference type="SAM" id="Phobius"/>
    </source>
</evidence>
<dbReference type="eggNOG" id="KOG0498">
    <property type="taxonomic scope" value="Eukaryota"/>
</dbReference>
<evidence type="ECO:0000313" key="18">
    <source>
        <dbReference type="EMBL" id="EFA09395.2"/>
    </source>
</evidence>
<dbReference type="PRINTS" id="PR01465">
    <property type="entry name" value="ELKCHANNEL"/>
</dbReference>
<evidence type="ECO:0000256" key="2">
    <source>
        <dbReference type="ARBA" id="ARBA00022448"/>
    </source>
</evidence>
<comment type="subcellular location">
    <subcellularLocation>
        <location evidence="1">Membrane</location>
        <topology evidence="1">Multi-pass membrane protein</topology>
    </subcellularLocation>
</comment>
<accession>D6X119</accession>
<dbReference type="InterPro" id="IPR014710">
    <property type="entry name" value="RmlC-like_jellyroll"/>
</dbReference>
<reference evidence="18 19" key="2">
    <citation type="journal article" date="2010" name="Nucleic Acids Res.">
        <title>BeetleBase in 2010: revisions to provide comprehensive genomic information for Tribolium castaneum.</title>
        <authorList>
            <person name="Kim H.S."/>
            <person name="Murphy T."/>
            <person name="Xia J."/>
            <person name="Caragea D."/>
            <person name="Park Y."/>
            <person name="Beeman R.W."/>
            <person name="Lorenzen M.D."/>
            <person name="Butcher S."/>
            <person name="Manak J.R."/>
            <person name="Brown S.J."/>
        </authorList>
    </citation>
    <scope>GENOME REANNOTATION</scope>
    <source>
        <strain evidence="18 19">Georgia GA2</strain>
    </source>
</reference>
<dbReference type="FunFam" id="3.30.450.20:FF:000001">
    <property type="entry name" value="Potassium voltage-gated channel subfamily H member 7"/>
    <property type="match status" value="1"/>
</dbReference>
<dbReference type="InterPro" id="IPR000014">
    <property type="entry name" value="PAS"/>
</dbReference>
<dbReference type="GO" id="GO:0005886">
    <property type="term" value="C:plasma membrane"/>
    <property type="evidence" value="ECO:0000318"/>
    <property type="project" value="GO_Central"/>
</dbReference>
<dbReference type="PROSITE" id="PS50113">
    <property type="entry name" value="PAC"/>
    <property type="match status" value="1"/>
</dbReference>
<dbReference type="STRING" id="7070.D6X119"/>
<keyword evidence="12" id="KW-0407">Ion channel</keyword>
<keyword evidence="19" id="KW-1185">Reference proteome</keyword>
<dbReference type="FunFam" id="1.10.287.70:FF:000145">
    <property type="entry name" value="Eag-like K[+] channel, isoform B"/>
    <property type="match status" value="1"/>
</dbReference>
<evidence type="ECO:0000256" key="7">
    <source>
        <dbReference type="ARBA" id="ARBA00022958"/>
    </source>
</evidence>
<dbReference type="FunFam" id="1.10.1200.260:FF:000002">
    <property type="entry name" value="Potassium voltage-gated channel subfamily H member 8"/>
    <property type="match status" value="1"/>
</dbReference>
<keyword evidence="3" id="KW-0633">Potassium transport</keyword>
<dbReference type="HOGENOM" id="CLU_005746_6_2_1"/>
<keyword evidence="4 14" id="KW-0812">Transmembrane</keyword>
<dbReference type="GO" id="GO:0071805">
    <property type="term" value="P:potassium ion transmembrane transport"/>
    <property type="evidence" value="ECO:0000318"/>
    <property type="project" value="GO_Central"/>
</dbReference>
<feature type="transmembrane region" description="Helical" evidence="14">
    <location>
        <begin position="372"/>
        <end position="396"/>
    </location>
</feature>
<dbReference type="Pfam" id="PF13426">
    <property type="entry name" value="PAS_9"/>
    <property type="match status" value="1"/>
</dbReference>